<evidence type="ECO:0000256" key="1">
    <source>
        <dbReference type="ARBA" id="ARBA00004162"/>
    </source>
</evidence>
<evidence type="ECO:0000313" key="12">
    <source>
        <dbReference type="Proteomes" id="UP000711047"/>
    </source>
</evidence>
<evidence type="ECO:0000256" key="5">
    <source>
        <dbReference type="ARBA" id="ARBA00022989"/>
    </source>
</evidence>
<gene>
    <name evidence="11" type="ORF">HQN87_18110</name>
</gene>
<keyword evidence="5 9" id="KW-1133">Transmembrane helix</keyword>
<evidence type="ECO:0000256" key="4">
    <source>
        <dbReference type="ARBA" id="ARBA00022692"/>
    </source>
</evidence>
<reference evidence="11 12" key="1">
    <citation type="submission" date="2020-05" db="EMBL/GenBank/DDBJ databases">
        <title>Paenibacillus glebae, sp. nov., Paenibacillus humi sp. nov., Paenibacillus pedi sp. nov., Paenibacillus terrestris sp. nov. and Paenibacillus terricola sp. nov., isolated from a forest top soil sample.</title>
        <authorList>
            <person name="Qi S."/>
            <person name="Carlier A."/>
            <person name="Cnockaert M."/>
            <person name="Vandamme P."/>
        </authorList>
    </citation>
    <scope>NUCLEOTIDE SEQUENCE [LARGE SCALE GENOMIC DNA]</scope>
    <source>
        <strain evidence="11 12">LMG 29502</strain>
    </source>
</reference>
<dbReference type="Proteomes" id="UP000711047">
    <property type="component" value="Unassembled WGS sequence"/>
</dbReference>
<evidence type="ECO:0000259" key="10">
    <source>
        <dbReference type="PROSITE" id="PS51123"/>
    </source>
</evidence>
<comment type="similarity">
    <text evidence="2">Belongs to the MotB family.</text>
</comment>
<organism evidence="11 12">
    <name type="scientific">Paenibacillus tritici</name>
    <dbReference type="NCBI Taxonomy" id="1873425"/>
    <lineage>
        <taxon>Bacteria</taxon>
        <taxon>Bacillati</taxon>
        <taxon>Bacillota</taxon>
        <taxon>Bacilli</taxon>
        <taxon>Bacillales</taxon>
        <taxon>Paenibacillaceae</taxon>
        <taxon>Paenibacillus</taxon>
    </lineage>
</organism>
<keyword evidence="6 7" id="KW-0472">Membrane</keyword>
<comment type="caution">
    <text evidence="11">The sequence shown here is derived from an EMBL/GenBank/DDBJ whole genome shotgun (WGS) entry which is preliminary data.</text>
</comment>
<dbReference type="InterPro" id="IPR050330">
    <property type="entry name" value="Bact_OuterMem_StrucFunc"/>
</dbReference>
<name>A0ABX2DTT4_9BACL</name>
<evidence type="ECO:0000256" key="9">
    <source>
        <dbReference type="SAM" id="Phobius"/>
    </source>
</evidence>
<feature type="compositionally biased region" description="Polar residues" evidence="8">
    <location>
        <begin position="78"/>
        <end position="92"/>
    </location>
</feature>
<dbReference type="CDD" id="cd07185">
    <property type="entry name" value="OmpA_C-like"/>
    <property type="match status" value="1"/>
</dbReference>
<sequence>MRQRNRRQPRAAGKESRDRWMITYADLITLLLIFFVILYAMSSLDSQKYALVSGSLSDTFKSGGSVLEGGNGVLDGNKGNSGQAVPNGQEDNGGTQGAVSGGDGGGSTTDSGGSPGNGTSTGTSGQNSDTAGHQPSARELAFREQEAKLAALMGVITEYVEENNLGEQIFVADKPQGIAITLSDRFLFDAGQAELKSPAFPALRQLSGLFRGIGATVSIEGHTDNVPVTLGSVYTDNWDLSGARALSVLRFFLDNEGLSPDTFQYAGYADTRPAYDNTTAEGRQKNRRVELIVLRQLQEEE</sequence>
<evidence type="ECO:0000256" key="2">
    <source>
        <dbReference type="ARBA" id="ARBA00008914"/>
    </source>
</evidence>
<comment type="subcellular location">
    <subcellularLocation>
        <location evidence="1">Cell membrane</location>
        <topology evidence="1">Single-pass membrane protein</topology>
    </subcellularLocation>
</comment>
<dbReference type="PROSITE" id="PS51123">
    <property type="entry name" value="OMPA_2"/>
    <property type="match status" value="1"/>
</dbReference>
<dbReference type="PANTHER" id="PTHR30329">
    <property type="entry name" value="STATOR ELEMENT OF FLAGELLAR MOTOR COMPLEX"/>
    <property type="match status" value="1"/>
</dbReference>
<evidence type="ECO:0000256" key="7">
    <source>
        <dbReference type="PROSITE-ProRule" id="PRU00473"/>
    </source>
</evidence>
<evidence type="ECO:0000256" key="3">
    <source>
        <dbReference type="ARBA" id="ARBA00022475"/>
    </source>
</evidence>
<feature type="region of interest" description="Disordered" evidence="8">
    <location>
        <begin position="71"/>
        <end position="138"/>
    </location>
</feature>
<proteinExistence type="inferred from homology"/>
<evidence type="ECO:0000313" key="11">
    <source>
        <dbReference type="EMBL" id="NQX47251.1"/>
    </source>
</evidence>
<dbReference type="InterPro" id="IPR025713">
    <property type="entry name" value="MotB-like_N_dom"/>
</dbReference>
<feature type="compositionally biased region" description="Low complexity" evidence="8">
    <location>
        <begin position="108"/>
        <end position="130"/>
    </location>
</feature>
<dbReference type="SUPFAM" id="SSF103088">
    <property type="entry name" value="OmpA-like"/>
    <property type="match status" value="1"/>
</dbReference>
<keyword evidence="12" id="KW-1185">Reference proteome</keyword>
<dbReference type="RefSeq" id="WP_173136263.1">
    <property type="nucleotide sequence ID" value="NZ_JABMKX010000009.1"/>
</dbReference>
<protein>
    <submittedName>
        <fullName evidence="11">OmpA family protein</fullName>
    </submittedName>
</protein>
<evidence type="ECO:0000256" key="6">
    <source>
        <dbReference type="ARBA" id="ARBA00023136"/>
    </source>
</evidence>
<dbReference type="Pfam" id="PF00691">
    <property type="entry name" value="OmpA"/>
    <property type="match status" value="1"/>
</dbReference>
<dbReference type="Gene3D" id="3.30.1330.60">
    <property type="entry name" value="OmpA-like domain"/>
    <property type="match status" value="1"/>
</dbReference>
<dbReference type="InterPro" id="IPR006665">
    <property type="entry name" value="OmpA-like"/>
</dbReference>
<feature type="compositionally biased region" description="Gly residues" evidence="8">
    <location>
        <begin position="94"/>
        <end position="107"/>
    </location>
</feature>
<feature type="domain" description="OmpA-like" evidence="10">
    <location>
        <begin position="175"/>
        <end position="297"/>
    </location>
</feature>
<evidence type="ECO:0000256" key="8">
    <source>
        <dbReference type="SAM" id="MobiDB-lite"/>
    </source>
</evidence>
<dbReference type="InterPro" id="IPR036737">
    <property type="entry name" value="OmpA-like_sf"/>
</dbReference>
<dbReference type="Pfam" id="PF13677">
    <property type="entry name" value="MotB_plug"/>
    <property type="match status" value="1"/>
</dbReference>
<accession>A0ABX2DTT4</accession>
<dbReference type="PANTHER" id="PTHR30329:SF21">
    <property type="entry name" value="LIPOPROTEIN YIAD-RELATED"/>
    <property type="match status" value="1"/>
</dbReference>
<feature type="transmembrane region" description="Helical" evidence="9">
    <location>
        <begin position="21"/>
        <end position="41"/>
    </location>
</feature>
<dbReference type="EMBL" id="JABMKX010000009">
    <property type="protein sequence ID" value="NQX47251.1"/>
    <property type="molecule type" value="Genomic_DNA"/>
</dbReference>
<keyword evidence="4 9" id="KW-0812">Transmembrane</keyword>
<keyword evidence="3" id="KW-1003">Cell membrane</keyword>